<gene>
    <name evidence="5" type="ORF">HETIRDRAFT_323441</name>
</gene>
<dbReference type="KEGG" id="hir:HETIRDRAFT_323441"/>
<comment type="subcellular location">
    <subcellularLocation>
        <location evidence="1">Nucleus</location>
    </subcellularLocation>
</comment>
<proteinExistence type="predicted"/>
<evidence type="ECO:0000256" key="4">
    <source>
        <dbReference type="ARBA" id="ARBA00023242"/>
    </source>
</evidence>
<dbReference type="Pfam" id="PF05132">
    <property type="entry name" value="RNA_pol_Rpc4"/>
    <property type="match status" value="1"/>
</dbReference>
<evidence type="ECO:0000256" key="3">
    <source>
        <dbReference type="ARBA" id="ARBA00023163"/>
    </source>
</evidence>
<dbReference type="STRING" id="747525.W4JZZ8"/>
<evidence type="ECO:0000313" key="6">
    <source>
        <dbReference type="Proteomes" id="UP000030671"/>
    </source>
</evidence>
<accession>W4JZZ8</accession>
<name>W4JZZ8_HETIT</name>
<dbReference type="InterPro" id="IPR007811">
    <property type="entry name" value="RPC4"/>
</dbReference>
<keyword evidence="6" id="KW-1185">Reference proteome</keyword>
<dbReference type="PANTHER" id="PTHR13408:SF0">
    <property type="entry name" value="DNA-DIRECTED RNA POLYMERASE III SUBUNIT RPC4"/>
    <property type="match status" value="1"/>
</dbReference>
<dbReference type="eggNOG" id="KOG3122">
    <property type="taxonomic scope" value="Eukaryota"/>
</dbReference>
<sequence>AKKVTFAEDVKPAATENAEAEQGPVPVDGVIGQLEIHRSGAVKMRLADGIVMDVSAATQPSFLQQAVHIDPAKKNINVLGEVSRRFVVTPDIDTLLSAMLEAEQPAVNFDDLELIAMDTA</sequence>
<dbReference type="InParanoid" id="W4JZZ8"/>
<evidence type="ECO:0000256" key="2">
    <source>
        <dbReference type="ARBA" id="ARBA00022478"/>
    </source>
</evidence>
<organism evidence="5 6">
    <name type="scientific">Heterobasidion irregulare (strain TC 32-1)</name>
    <dbReference type="NCBI Taxonomy" id="747525"/>
    <lineage>
        <taxon>Eukaryota</taxon>
        <taxon>Fungi</taxon>
        <taxon>Dikarya</taxon>
        <taxon>Basidiomycota</taxon>
        <taxon>Agaricomycotina</taxon>
        <taxon>Agaricomycetes</taxon>
        <taxon>Russulales</taxon>
        <taxon>Bondarzewiaceae</taxon>
        <taxon>Heterobasidion</taxon>
        <taxon>Heterobasidion annosum species complex</taxon>
    </lineage>
</organism>
<keyword evidence="3" id="KW-0804">Transcription</keyword>
<keyword evidence="2" id="KW-0240">DNA-directed RNA polymerase</keyword>
<dbReference type="Proteomes" id="UP000030671">
    <property type="component" value="Unassembled WGS sequence"/>
</dbReference>
<dbReference type="RefSeq" id="XP_009549387.1">
    <property type="nucleotide sequence ID" value="XM_009551092.1"/>
</dbReference>
<dbReference type="GO" id="GO:0005666">
    <property type="term" value="C:RNA polymerase III complex"/>
    <property type="evidence" value="ECO:0007669"/>
    <property type="project" value="InterPro"/>
</dbReference>
<keyword evidence="4" id="KW-0539">Nucleus</keyword>
<evidence type="ECO:0000256" key="1">
    <source>
        <dbReference type="ARBA" id="ARBA00004123"/>
    </source>
</evidence>
<dbReference type="GO" id="GO:0042797">
    <property type="term" value="P:tRNA transcription by RNA polymerase III"/>
    <property type="evidence" value="ECO:0007669"/>
    <property type="project" value="TreeGrafter"/>
</dbReference>
<dbReference type="EMBL" id="KI925461">
    <property type="protein sequence ID" value="ETW79122.1"/>
    <property type="molecule type" value="Genomic_DNA"/>
</dbReference>
<dbReference type="GO" id="GO:0003677">
    <property type="term" value="F:DNA binding"/>
    <property type="evidence" value="ECO:0007669"/>
    <property type="project" value="InterPro"/>
</dbReference>
<dbReference type="OrthoDB" id="5836119at2759"/>
<reference evidence="5 6" key="1">
    <citation type="journal article" date="2012" name="New Phytol.">
        <title>Insight into trade-off between wood decay and parasitism from the genome of a fungal forest pathogen.</title>
        <authorList>
            <person name="Olson A."/>
            <person name="Aerts A."/>
            <person name="Asiegbu F."/>
            <person name="Belbahri L."/>
            <person name="Bouzid O."/>
            <person name="Broberg A."/>
            <person name="Canback B."/>
            <person name="Coutinho P.M."/>
            <person name="Cullen D."/>
            <person name="Dalman K."/>
            <person name="Deflorio G."/>
            <person name="van Diepen L.T."/>
            <person name="Dunand C."/>
            <person name="Duplessis S."/>
            <person name="Durling M."/>
            <person name="Gonthier P."/>
            <person name="Grimwood J."/>
            <person name="Fossdal C.G."/>
            <person name="Hansson D."/>
            <person name="Henrissat B."/>
            <person name="Hietala A."/>
            <person name="Himmelstrand K."/>
            <person name="Hoffmeister D."/>
            <person name="Hogberg N."/>
            <person name="James T.Y."/>
            <person name="Karlsson M."/>
            <person name="Kohler A."/>
            <person name="Kues U."/>
            <person name="Lee Y.H."/>
            <person name="Lin Y.C."/>
            <person name="Lind M."/>
            <person name="Lindquist E."/>
            <person name="Lombard V."/>
            <person name="Lucas S."/>
            <person name="Lunden K."/>
            <person name="Morin E."/>
            <person name="Murat C."/>
            <person name="Park J."/>
            <person name="Raffaello T."/>
            <person name="Rouze P."/>
            <person name="Salamov A."/>
            <person name="Schmutz J."/>
            <person name="Solheim H."/>
            <person name="Stahlberg J."/>
            <person name="Velez H."/>
            <person name="de Vries R.P."/>
            <person name="Wiebenga A."/>
            <person name="Woodward S."/>
            <person name="Yakovlev I."/>
            <person name="Garbelotto M."/>
            <person name="Martin F."/>
            <person name="Grigoriev I.V."/>
            <person name="Stenlid J."/>
        </authorList>
    </citation>
    <scope>NUCLEOTIDE SEQUENCE [LARGE SCALE GENOMIC DNA]</scope>
    <source>
        <strain evidence="5 6">TC 32-1</strain>
    </source>
</reference>
<dbReference type="PANTHER" id="PTHR13408">
    <property type="entry name" value="DNA-DIRECTED RNA POLYMERASE III"/>
    <property type="match status" value="1"/>
</dbReference>
<evidence type="ECO:0000313" key="5">
    <source>
        <dbReference type="EMBL" id="ETW79122.1"/>
    </source>
</evidence>
<protein>
    <submittedName>
        <fullName evidence="5">Uncharacterized protein</fullName>
    </submittedName>
</protein>
<feature type="non-terminal residue" evidence="5">
    <location>
        <position position="1"/>
    </location>
</feature>
<dbReference type="HOGENOM" id="CLU_1896752_0_0_1"/>
<dbReference type="AlphaFoldDB" id="W4JZZ8"/>
<dbReference type="GeneID" id="20670962"/>